<gene>
    <name evidence="2" type="ORF">LOD26_25975</name>
</gene>
<feature type="non-terminal residue" evidence="2">
    <location>
        <position position="336"/>
    </location>
</feature>
<dbReference type="Gene3D" id="1.10.287.460">
    <property type="entry name" value="Peptidyl-prolyl cis-trans isomerase, FKBP-type, N-terminal domain"/>
    <property type="match status" value="1"/>
</dbReference>
<organism evidence="2 3">
    <name type="scientific">Citrobacter meridianamericanus</name>
    <dbReference type="NCBI Taxonomy" id="2894201"/>
    <lineage>
        <taxon>Bacteria</taxon>
        <taxon>Pseudomonadati</taxon>
        <taxon>Pseudomonadota</taxon>
        <taxon>Gammaproteobacteria</taxon>
        <taxon>Enterobacterales</taxon>
        <taxon>Enterobacteriaceae</taxon>
        <taxon>Citrobacter</taxon>
    </lineage>
</organism>
<feature type="non-terminal residue" evidence="2">
    <location>
        <position position="1"/>
    </location>
</feature>
<keyword evidence="1" id="KW-0175">Coiled coil</keyword>
<feature type="coiled-coil region" evidence="1">
    <location>
        <begin position="35"/>
        <end position="122"/>
    </location>
</feature>
<dbReference type="EMBL" id="JAJJVQ010000047">
    <property type="protein sequence ID" value="MCO5784703.1"/>
    <property type="molecule type" value="Genomic_DNA"/>
</dbReference>
<reference evidence="2" key="1">
    <citation type="submission" date="2021-11" db="EMBL/GenBank/DDBJ databases">
        <title>Citrobacter meridianamericanus sp. nov. isolated from soil.</title>
        <authorList>
            <person name="Furlan J.P.R."/>
            <person name="Stehling E.G."/>
        </authorList>
    </citation>
    <scope>NUCLEOTIDE SEQUENCE</scope>
    <source>
        <strain evidence="2">BR102</strain>
    </source>
</reference>
<comment type="caution">
    <text evidence="2">The sequence shown here is derived from an EMBL/GenBank/DDBJ whole genome shotgun (WGS) entry which is preliminary data.</text>
</comment>
<accession>A0ABT1BFS0</accession>
<dbReference type="InterPro" id="IPR036944">
    <property type="entry name" value="PPIase_FKBP_N_sf"/>
</dbReference>
<sequence>QKLDMSVKDSSRLRETVVALKDNLRTAEGAVKERMAEQQKEIAGLRESRDALQQELKAAQLRIQSSGQEKETLQQQVRAANEEAGKKQAALEDRLAAADTQLKAVIAEREQMAARLRKTEEAEIKDRPGTVLPGEERRAELKTDTEKQAYASGVAFSRNITQLLGIHQDLGLKLPTALMLAGLNDGINNTLLLDEQTLRDSYRTVASRLASLEKEKYDAGLKQLEKITAKATVLKRNQTLFFVQNRKGAGRIAGGDSVVFDLTESVVNGKVLRSEKGVNAVINDSLPYMVQQALTLAGRGGEITVYSMVSDVYSPGNIPEGLYPYSLLKYNFKVSA</sequence>
<name>A0ABT1BFS0_9ENTR</name>
<keyword evidence="3" id="KW-1185">Reference proteome</keyword>
<evidence type="ECO:0000313" key="3">
    <source>
        <dbReference type="Proteomes" id="UP001139290"/>
    </source>
</evidence>
<evidence type="ECO:0000313" key="2">
    <source>
        <dbReference type="EMBL" id="MCO5784703.1"/>
    </source>
</evidence>
<dbReference type="Gene3D" id="1.10.287.1490">
    <property type="match status" value="1"/>
</dbReference>
<protein>
    <recommendedName>
        <fullName evidence="4">Peptidylprolyl isomerase</fullName>
    </recommendedName>
</protein>
<evidence type="ECO:0000256" key="1">
    <source>
        <dbReference type="SAM" id="Coils"/>
    </source>
</evidence>
<evidence type="ECO:0008006" key="4">
    <source>
        <dbReference type="Google" id="ProtNLM"/>
    </source>
</evidence>
<proteinExistence type="predicted"/>
<dbReference type="Proteomes" id="UP001139290">
    <property type="component" value="Unassembled WGS sequence"/>
</dbReference>